<evidence type="ECO:0000313" key="12">
    <source>
        <dbReference type="EMBL" id="KAL1874472.1"/>
    </source>
</evidence>
<evidence type="ECO:0000256" key="7">
    <source>
        <dbReference type="ARBA" id="ARBA00047899"/>
    </source>
</evidence>
<keyword evidence="5" id="KW-0418">Kinase</keyword>
<reference evidence="12 13" key="1">
    <citation type="journal article" date="2024" name="IMA Fungus">
        <title>IMA Genome - F19 : A genome assembly and annotation guide to empower mycologists, including annotated draft genome sequences of Ceratocystis pirilliformis, Diaporthe australafricana, Fusarium ophioides, Paecilomyces lecythidis, and Sporothrix stenoceras.</title>
        <authorList>
            <person name="Aylward J."/>
            <person name="Wilson A.M."/>
            <person name="Visagie C.M."/>
            <person name="Spraker J."/>
            <person name="Barnes I."/>
            <person name="Buitendag C."/>
            <person name="Ceriani C."/>
            <person name="Del Mar Angel L."/>
            <person name="du Plessis D."/>
            <person name="Fuchs T."/>
            <person name="Gasser K."/>
            <person name="Kramer D."/>
            <person name="Li W."/>
            <person name="Munsamy K."/>
            <person name="Piso A."/>
            <person name="Price J.L."/>
            <person name="Sonnekus B."/>
            <person name="Thomas C."/>
            <person name="van der Nest A."/>
            <person name="van Dijk A."/>
            <person name="van Heerden A."/>
            <person name="van Vuuren N."/>
            <person name="Yilmaz N."/>
            <person name="Duong T.A."/>
            <person name="van der Merwe N.A."/>
            <person name="Wingfield M.J."/>
            <person name="Wingfield B.D."/>
        </authorList>
    </citation>
    <scope>NUCLEOTIDE SEQUENCE [LARGE SCALE GENOMIC DNA]</scope>
    <source>
        <strain evidence="12 13">CMW 18300</strain>
    </source>
</reference>
<dbReference type="InterPro" id="IPR000719">
    <property type="entry name" value="Prot_kinase_dom"/>
</dbReference>
<evidence type="ECO:0000256" key="8">
    <source>
        <dbReference type="ARBA" id="ARBA00048679"/>
    </source>
</evidence>
<dbReference type="InterPro" id="IPR017441">
    <property type="entry name" value="Protein_kinase_ATP_BS"/>
</dbReference>
<dbReference type="InterPro" id="IPR051334">
    <property type="entry name" value="SRPK"/>
</dbReference>
<evidence type="ECO:0000256" key="1">
    <source>
        <dbReference type="ARBA" id="ARBA00012513"/>
    </source>
</evidence>
<evidence type="ECO:0000256" key="4">
    <source>
        <dbReference type="ARBA" id="ARBA00022741"/>
    </source>
</evidence>
<dbReference type="Gene3D" id="3.30.200.20">
    <property type="entry name" value="Phosphorylase Kinase, domain 1"/>
    <property type="match status" value="1"/>
</dbReference>
<feature type="binding site" evidence="9">
    <location>
        <position position="114"/>
    </location>
    <ligand>
        <name>ATP</name>
        <dbReference type="ChEBI" id="CHEBI:30616"/>
    </ligand>
</feature>
<gene>
    <name evidence="12" type="ORF">Daus18300_003490</name>
</gene>
<keyword evidence="2" id="KW-0723">Serine/threonine-protein kinase</keyword>
<keyword evidence="13" id="KW-1185">Reference proteome</keyword>
<name>A0ABR3XEV9_9PEZI</name>
<dbReference type="PROSITE" id="PS00107">
    <property type="entry name" value="PROTEIN_KINASE_ATP"/>
    <property type="match status" value="1"/>
</dbReference>
<feature type="domain" description="Protein kinase" evidence="11">
    <location>
        <begin position="83"/>
        <end position="397"/>
    </location>
</feature>
<keyword evidence="6 9" id="KW-0067">ATP-binding</keyword>
<evidence type="ECO:0000256" key="9">
    <source>
        <dbReference type="PROSITE-ProRule" id="PRU10141"/>
    </source>
</evidence>
<evidence type="ECO:0000256" key="3">
    <source>
        <dbReference type="ARBA" id="ARBA00022679"/>
    </source>
</evidence>
<keyword evidence="3" id="KW-0808">Transferase</keyword>
<dbReference type="PANTHER" id="PTHR47634:SF9">
    <property type="entry name" value="PROTEIN KINASE DOMAIN-CONTAINING PROTEIN-RELATED"/>
    <property type="match status" value="1"/>
</dbReference>
<dbReference type="EC" id="2.7.11.1" evidence="1"/>
<dbReference type="PROSITE" id="PS50011">
    <property type="entry name" value="PROTEIN_KINASE_DOM"/>
    <property type="match status" value="1"/>
</dbReference>
<dbReference type="PANTHER" id="PTHR47634">
    <property type="entry name" value="PROTEIN KINASE DOMAIN-CONTAINING PROTEIN-RELATED"/>
    <property type="match status" value="1"/>
</dbReference>
<organism evidence="12 13">
    <name type="scientific">Diaporthe australafricana</name>
    <dbReference type="NCBI Taxonomy" id="127596"/>
    <lineage>
        <taxon>Eukaryota</taxon>
        <taxon>Fungi</taxon>
        <taxon>Dikarya</taxon>
        <taxon>Ascomycota</taxon>
        <taxon>Pezizomycotina</taxon>
        <taxon>Sordariomycetes</taxon>
        <taxon>Sordariomycetidae</taxon>
        <taxon>Diaporthales</taxon>
        <taxon>Diaporthaceae</taxon>
        <taxon>Diaporthe</taxon>
    </lineage>
</organism>
<evidence type="ECO:0000256" key="6">
    <source>
        <dbReference type="ARBA" id="ARBA00022840"/>
    </source>
</evidence>
<feature type="region of interest" description="Disordered" evidence="10">
    <location>
        <begin position="1"/>
        <end position="47"/>
    </location>
</feature>
<dbReference type="Gene3D" id="1.10.510.10">
    <property type="entry name" value="Transferase(Phosphotransferase) domain 1"/>
    <property type="match status" value="1"/>
</dbReference>
<accession>A0ABR3XEV9</accession>
<comment type="caution">
    <text evidence="12">The sequence shown here is derived from an EMBL/GenBank/DDBJ whole genome shotgun (WGS) entry which is preliminary data.</text>
</comment>
<dbReference type="InterPro" id="IPR011009">
    <property type="entry name" value="Kinase-like_dom_sf"/>
</dbReference>
<dbReference type="SMART" id="SM00220">
    <property type="entry name" value="S_TKc"/>
    <property type="match status" value="1"/>
</dbReference>
<protein>
    <recommendedName>
        <fullName evidence="1">non-specific serine/threonine protein kinase</fullName>
        <ecNumber evidence="1">2.7.11.1</ecNumber>
    </recommendedName>
</protein>
<evidence type="ECO:0000313" key="13">
    <source>
        <dbReference type="Proteomes" id="UP001583177"/>
    </source>
</evidence>
<feature type="compositionally biased region" description="Pro residues" evidence="10">
    <location>
        <begin position="17"/>
        <end position="28"/>
    </location>
</feature>
<keyword evidence="4 9" id="KW-0547">Nucleotide-binding</keyword>
<comment type="catalytic activity">
    <reaction evidence="7">
        <text>L-threonyl-[protein] + ATP = O-phospho-L-threonyl-[protein] + ADP + H(+)</text>
        <dbReference type="Rhea" id="RHEA:46608"/>
        <dbReference type="Rhea" id="RHEA-COMP:11060"/>
        <dbReference type="Rhea" id="RHEA-COMP:11605"/>
        <dbReference type="ChEBI" id="CHEBI:15378"/>
        <dbReference type="ChEBI" id="CHEBI:30013"/>
        <dbReference type="ChEBI" id="CHEBI:30616"/>
        <dbReference type="ChEBI" id="CHEBI:61977"/>
        <dbReference type="ChEBI" id="CHEBI:456216"/>
        <dbReference type="EC" id="2.7.11.1"/>
    </reaction>
</comment>
<evidence type="ECO:0000259" key="11">
    <source>
        <dbReference type="PROSITE" id="PS50011"/>
    </source>
</evidence>
<dbReference type="EMBL" id="JAWRVE010000022">
    <property type="protein sequence ID" value="KAL1874472.1"/>
    <property type="molecule type" value="Genomic_DNA"/>
</dbReference>
<evidence type="ECO:0000256" key="2">
    <source>
        <dbReference type="ARBA" id="ARBA00022527"/>
    </source>
</evidence>
<feature type="region of interest" description="Disordered" evidence="10">
    <location>
        <begin position="413"/>
        <end position="435"/>
    </location>
</feature>
<dbReference type="SUPFAM" id="SSF56112">
    <property type="entry name" value="Protein kinase-like (PK-like)"/>
    <property type="match status" value="1"/>
</dbReference>
<dbReference type="Proteomes" id="UP001583177">
    <property type="component" value="Unassembled WGS sequence"/>
</dbReference>
<evidence type="ECO:0000256" key="10">
    <source>
        <dbReference type="SAM" id="MobiDB-lite"/>
    </source>
</evidence>
<comment type="catalytic activity">
    <reaction evidence="8">
        <text>L-seryl-[protein] + ATP = O-phospho-L-seryl-[protein] + ADP + H(+)</text>
        <dbReference type="Rhea" id="RHEA:17989"/>
        <dbReference type="Rhea" id="RHEA-COMP:9863"/>
        <dbReference type="Rhea" id="RHEA-COMP:11604"/>
        <dbReference type="ChEBI" id="CHEBI:15378"/>
        <dbReference type="ChEBI" id="CHEBI:29999"/>
        <dbReference type="ChEBI" id="CHEBI:30616"/>
        <dbReference type="ChEBI" id="CHEBI:83421"/>
        <dbReference type="ChEBI" id="CHEBI:456216"/>
        <dbReference type="EC" id="2.7.11.1"/>
    </reaction>
</comment>
<proteinExistence type="predicted"/>
<evidence type="ECO:0000256" key="5">
    <source>
        <dbReference type="ARBA" id="ARBA00022777"/>
    </source>
</evidence>
<sequence length="435" mass="48212">MEPPPPNSGSSASLHPSSPPPPPPPPPLDWDEWRDLPPTTTAGQGDEIRYRRLCLDESGYEDVDRYRPGGFHPVDIGDKIAQYTVLHKLGSGGFATVWLVQSSDSNRPGYYALKILCADASGTKSNEQKVMRHLGLHDHPSVAKILDSFDITGPNDLTTSNIVFGLPDIQSPDAVCQLLGPIVKERLKLRNGSYSPYGPKRIVKNPDFPGFDIQMSSAAVMIVDLGEAFVVDSRSPRGRTGLGVPISSFPPEVCFGYQPSTGSDVWECACLFFEIFCYRPLFPMIWPVFEILIHHVVHSVGLLPLNWRGHFDTKYSNIENGKFLSTPEGAYFWFEARPEDGRGSLRDELLEAPKSELTNEQQEFLASLLQDMMARQPEERLPACEILRRIDAAAPLFGLEVAQNLVQFEKVIQDPDGLGVPPPPTPPEYDDSDSE</sequence>